<gene>
    <name evidence="3" type="ORF">CM83_99275</name>
</gene>
<sequence length="323" mass="36567">MSEQEEIPESEVGEVRPTTATDEDEEGPSTTEGDIPTTAGEESELETDEATEQLTEGSEAANVEEKGPPESLQPTEAPHVDSQHEGKEEYGERSEFSELVSELEEEGFSEFEQSSEFYEEDQEEPTAATAEFGLGVFASDVIQVFSKQVEAEPTAAVSTVEHAVVAPKDKTPEKEIKRSYSFNESDEELAKIPVPTMKANKVIPKLPEPKYQHWPVKIFEIENMYEIMARAVPRFFPRNFPYSTKGVTKRCSLLAQYLQRKVYQMGHDRRKLITVVRYHQKNWNGHRAVIRWLWCMETDALVKYAHCGEGFVVSAVVTALYMD</sequence>
<dbReference type="EMBL" id="GBRD01007114">
    <property type="protein sequence ID" value="JAG58707.1"/>
    <property type="molecule type" value="Transcribed_RNA"/>
</dbReference>
<dbReference type="Pfam" id="PF03645">
    <property type="entry name" value="Tctex-1"/>
    <property type="match status" value="1"/>
</dbReference>
<dbReference type="Gene3D" id="3.30.1140.40">
    <property type="entry name" value="Tctex-1"/>
    <property type="match status" value="1"/>
</dbReference>
<feature type="compositionally biased region" description="Acidic residues" evidence="2">
    <location>
        <begin position="1"/>
        <end position="12"/>
    </location>
</feature>
<reference evidence="3" key="1">
    <citation type="journal article" date="2014" name="PLoS ONE">
        <title>Transcriptome-Based Identification of ABC Transporters in the Western Tarnished Plant Bug Lygus hesperus.</title>
        <authorList>
            <person name="Hull J.J."/>
            <person name="Chaney K."/>
            <person name="Geib S.M."/>
            <person name="Fabrick J.A."/>
            <person name="Brent C.S."/>
            <person name="Walsh D."/>
            <person name="Lavine L.C."/>
        </authorList>
    </citation>
    <scope>NUCLEOTIDE SEQUENCE</scope>
</reference>
<reference evidence="4" key="3">
    <citation type="submission" date="2014-09" db="EMBL/GenBank/DDBJ databases">
        <authorList>
            <person name="Magalhaes I.L.F."/>
            <person name="Oliveira U."/>
            <person name="Santos F.R."/>
            <person name="Vidigal T.H.D.A."/>
            <person name="Brescovit A.D."/>
            <person name="Santos A.J."/>
        </authorList>
    </citation>
    <scope>NUCLEOTIDE SEQUENCE</scope>
</reference>
<dbReference type="EMBL" id="GBHO01039138">
    <property type="protein sequence ID" value="JAG04466.1"/>
    <property type="molecule type" value="Transcribed_RNA"/>
</dbReference>
<evidence type="ECO:0000313" key="4">
    <source>
        <dbReference type="EMBL" id="JAG58707.1"/>
    </source>
</evidence>
<evidence type="ECO:0000256" key="1">
    <source>
        <dbReference type="ARBA" id="ARBA00005361"/>
    </source>
</evidence>
<dbReference type="CDD" id="cd21451">
    <property type="entry name" value="DLC-like_TCTEX1D"/>
    <property type="match status" value="1"/>
</dbReference>
<comment type="similarity">
    <text evidence="1">Belongs to the dynein light chain Tctex-type family.</text>
</comment>
<name>A0A0A9WAN2_LYGHE</name>
<organism evidence="3">
    <name type="scientific">Lygus hesperus</name>
    <name type="common">Western plant bug</name>
    <dbReference type="NCBI Taxonomy" id="30085"/>
    <lineage>
        <taxon>Eukaryota</taxon>
        <taxon>Metazoa</taxon>
        <taxon>Ecdysozoa</taxon>
        <taxon>Arthropoda</taxon>
        <taxon>Hexapoda</taxon>
        <taxon>Insecta</taxon>
        <taxon>Pterygota</taxon>
        <taxon>Neoptera</taxon>
        <taxon>Paraneoptera</taxon>
        <taxon>Hemiptera</taxon>
        <taxon>Heteroptera</taxon>
        <taxon>Panheteroptera</taxon>
        <taxon>Cimicomorpha</taxon>
        <taxon>Miridae</taxon>
        <taxon>Mirini</taxon>
        <taxon>Lygus</taxon>
    </lineage>
</organism>
<feature type="compositionally biased region" description="Acidic residues" evidence="2">
    <location>
        <begin position="41"/>
        <end position="51"/>
    </location>
</feature>
<feature type="compositionally biased region" description="Basic and acidic residues" evidence="2">
    <location>
        <begin position="78"/>
        <end position="96"/>
    </location>
</feature>
<protein>
    <submittedName>
        <fullName evidence="3">Uncharacterized protein</fullName>
    </submittedName>
</protein>
<reference evidence="3" key="2">
    <citation type="submission" date="2014-07" db="EMBL/GenBank/DDBJ databases">
        <authorList>
            <person name="Hull J."/>
        </authorList>
    </citation>
    <scope>NUCLEOTIDE SEQUENCE</scope>
</reference>
<accession>A0A0A9WAN2</accession>
<dbReference type="AlphaFoldDB" id="A0A0A9WAN2"/>
<evidence type="ECO:0000313" key="3">
    <source>
        <dbReference type="EMBL" id="JAG04466.1"/>
    </source>
</evidence>
<dbReference type="InterPro" id="IPR038586">
    <property type="entry name" value="Tctex-1-like_sf"/>
</dbReference>
<proteinExistence type="inferred from homology"/>
<feature type="region of interest" description="Disordered" evidence="2">
    <location>
        <begin position="1"/>
        <end position="126"/>
    </location>
</feature>
<dbReference type="InterPro" id="IPR005334">
    <property type="entry name" value="Tctex-1-like"/>
</dbReference>
<evidence type="ECO:0000256" key="2">
    <source>
        <dbReference type="SAM" id="MobiDB-lite"/>
    </source>
</evidence>